<name>A0A0C3BRY4_PILCF</name>
<dbReference type="Proteomes" id="UP000054166">
    <property type="component" value="Unassembled WGS sequence"/>
</dbReference>
<evidence type="ECO:0000313" key="1">
    <source>
        <dbReference type="EMBL" id="KIM89278.1"/>
    </source>
</evidence>
<organism evidence="1 2">
    <name type="scientific">Piloderma croceum (strain F 1598)</name>
    <dbReference type="NCBI Taxonomy" id="765440"/>
    <lineage>
        <taxon>Eukaryota</taxon>
        <taxon>Fungi</taxon>
        <taxon>Dikarya</taxon>
        <taxon>Basidiomycota</taxon>
        <taxon>Agaricomycotina</taxon>
        <taxon>Agaricomycetes</taxon>
        <taxon>Agaricomycetidae</taxon>
        <taxon>Atheliales</taxon>
        <taxon>Atheliaceae</taxon>
        <taxon>Piloderma</taxon>
    </lineage>
</organism>
<dbReference type="AlphaFoldDB" id="A0A0C3BRY4"/>
<sequence>MDISTIAGPSAVGPLLGAVGSSEFGKNQSGFSYLAGVTHTDAGMPPSAIAATSLQALGHNMPSESQIWTMKCSLGIFAQWINPSASRAPTSIFYDPAANFLGLTGDLTSLDAAYPKDGVIAVSFTFVPA</sequence>
<proteinExistence type="predicted"/>
<reference evidence="2" key="2">
    <citation type="submission" date="2015-01" db="EMBL/GenBank/DDBJ databases">
        <title>Evolutionary Origins and Diversification of the Mycorrhizal Mutualists.</title>
        <authorList>
            <consortium name="DOE Joint Genome Institute"/>
            <consortium name="Mycorrhizal Genomics Consortium"/>
            <person name="Kohler A."/>
            <person name="Kuo A."/>
            <person name="Nagy L.G."/>
            <person name="Floudas D."/>
            <person name="Copeland A."/>
            <person name="Barry K.W."/>
            <person name="Cichocki N."/>
            <person name="Veneault-Fourrey C."/>
            <person name="LaButti K."/>
            <person name="Lindquist E.A."/>
            <person name="Lipzen A."/>
            <person name="Lundell T."/>
            <person name="Morin E."/>
            <person name="Murat C."/>
            <person name="Riley R."/>
            <person name="Ohm R."/>
            <person name="Sun H."/>
            <person name="Tunlid A."/>
            <person name="Henrissat B."/>
            <person name="Grigoriev I.V."/>
            <person name="Hibbett D.S."/>
            <person name="Martin F."/>
        </authorList>
    </citation>
    <scope>NUCLEOTIDE SEQUENCE [LARGE SCALE GENOMIC DNA]</scope>
    <source>
        <strain evidence="2">F 1598</strain>
    </source>
</reference>
<dbReference type="STRING" id="765440.A0A0C3BRY4"/>
<reference evidence="1 2" key="1">
    <citation type="submission" date="2014-04" db="EMBL/GenBank/DDBJ databases">
        <authorList>
            <consortium name="DOE Joint Genome Institute"/>
            <person name="Kuo A."/>
            <person name="Tarkka M."/>
            <person name="Buscot F."/>
            <person name="Kohler A."/>
            <person name="Nagy L.G."/>
            <person name="Floudas D."/>
            <person name="Copeland A."/>
            <person name="Barry K.W."/>
            <person name="Cichocki N."/>
            <person name="Veneault-Fourrey C."/>
            <person name="LaButti K."/>
            <person name="Lindquist E.A."/>
            <person name="Lipzen A."/>
            <person name="Lundell T."/>
            <person name="Morin E."/>
            <person name="Murat C."/>
            <person name="Sun H."/>
            <person name="Tunlid A."/>
            <person name="Henrissat B."/>
            <person name="Grigoriev I.V."/>
            <person name="Hibbett D.S."/>
            <person name="Martin F."/>
            <person name="Nordberg H.P."/>
            <person name="Cantor M.N."/>
            <person name="Hua S.X."/>
        </authorList>
    </citation>
    <scope>NUCLEOTIDE SEQUENCE [LARGE SCALE GENOMIC DNA]</scope>
    <source>
        <strain evidence="1 2">F 1598</strain>
    </source>
</reference>
<dbReference type="InParanoid" id="A0A0C3BRY4"/>
<protein>
    <submittedName>
        <fullName evidence="1">Uncharacterized protein</fullName>
    </submittedName>
</protein>
<gene>
    <name evidence="1" type="ORF">PILCRDRAFT_813211</name>
</gene>
<dbReference type="HOGENOM" id="CLU_1949620_0_0_1"/>
<dbReference type="EMBL" id="KN832975">
    <property type="protein sequence ID" value="KIM89278.1"/>
    <property type="molecule type" value="Genomic_DNA"/>
</dbReference>
<accession>A0A0C3BRY4</accession>
<dbReference type="OrthoDB" id="4584900at2759"/>
<evidence type="ECO:0000313" key="2">
    <source>
        <dbReference type="Proteomes" id="UP000054166"/>
    </source>
</evidence>
<keyword evidence="2" id="KW-1185">Reference proteome</keyword>